<protein>
    <recommendedName>
        <fullName evidence="3">Phosducin domain-containing protein</fullName>
    </recommendedName>
</protein>
<evidence type="ECO:0000256" key="2">
    <source>
        <dbReference type="SAM" id="MobiDB-lite"/>
    </source>
</evidence>
<dbReference type="AlphaFoldDB" id="A0A8S1IUC0"/>
<evidence type="ECO:0000313" key="4">
    <source>
        <dbReference type="EMBL" id="CAD7697310.1"/>
    </source>
</evidence>
<dbReference type="Gene3D" id="3.40.30.10">
    <property type="entry name" value="Glutaredoxin"/>
    <property type="match status" value="1"/>
</dbReference>
<accession>A0A8S1IUC0</accession>
<gene>
    <name evidence="4" type="ORF">OSTQU699_LOCUS2671</name>
</gene>
<dbReference type="Pfam" id="PF02114">
    <property type="entry name" value="Phosducin"/>
    <property type="match status" value="1"/>
</dbReference>
<reference evidence="4" key="1">
    <citation type="submission" date="2020-12" db="EMBL/GenBank/DDBJ databases">
        <authorList>
            <person name="Iha C."/>
        </authorList>
    </citation>
    <scope>NUCLEOTIDE SEQUENCE</scope>
</reference>
<dbReference type="SUPFAM" id="SSF52833">
    <property type="entry name" value="Thioredoxin-like"/>
    <property type="match status" value="1"/>
</dbReference>
<dbReference type="GO" id="GO:0005737">
    <property type="term" value="C:cytoplasm"/>
    <property type="evidence" value="ECO:0007669"/>
    <property type="project" value="TreeGrafter"/>
</dbReference>
<feature type="compositionally biased region" description="Acidic residues" evidence="2">
    <location>
        <begin position="228"/>
        <end position="238"/>
    </location>
</feature>
<dbReference type="InterPro" id="IPR024253">
    <property type="entry name" value="Phosducin_thioredoxin-like_dom"/>
</dbReference>
<name>A0A8S1IUC0_9CHLO</name>
<keyword evidence="5" id="KW-1185">Reference proteome</keyword>
<comment type="caution">
    <text evidence="4">The sequence shown here is derived from an EMBL/GenBank/DDBJ whole genome shotgun (WGS) entry which is preliminary data.</text>
</comment>
<dbReference type="CDD" id="cd02988">
    <property type="entry name" value="Phd_like_VIAF"/>
    <property type="match status" value="1"/>
</dbReference>
<feature type="region of interest" description="Disordered" evidence="2">
    <location>
        <begin position="207"/>
        <end position="238"/>
    </location>
</feature>
<dbReference type="PANTHER" id="PTHR45809:SF3">
    <property type="entry name" value="VIRAL IAP-ASSOCIATED FACTOR HOMOLOG"/>
    <property type="match status" value="1"/>
</dbReference>
<dbReference type="InterPro" id="IPR051498">
    <property type="entry name" value="Phosducin-like_chap/apop_reg"/>
</dbReference>
<dbReference type="InterPro" id="IPR036249">
    <property type="entry name" value="Thioredoxin-like_sf"/>
</dbReference>
<dbReference type="GO" id="GO:0006457">
    <property type="term" value="P:protein folding"/>
    <property type="evidence" value="ECO:0007669"/>
    <property type="project" value="TreeGrafter"/>
</dbReference>
<organism evidence="4 5">
    <name type="scientific">Ostreobium quekettii</name>
    <dbReference type="NCBI Taxonomy" id="121088"/>
    <lineage>
        <taxon>Eukaryota</taxon>
        <taxon>Viridiplantae</taxon>
        <taxon>Chlorophyta</taxon>
        <taxon>core chlorophytes</taxon>
        <taxon>Ulvophyceae</taxon>
        <taxon>TCBD clade</taxon>
        <taxon>Bryopsidales</taxon>
        <taxon>Ostreobineae</taxon>
        <taxon>Ostreobiaceae</taxon>
        <taxon>Ostreobium</taxon>
    </lineage>
</organism>
<dbReference type="Proteomes" id="UP000708148">
    <property type="component" value="Unassembled WGS sequence"/>
</dbReference>
<comment type="similarity">
    <text evidence="1">Belongs to the phosducin family.</text>
</comment>
<dbReference type="OrthoDB" id="45518at2759"/>
<feature type="compositionally biased region" description="Basic and acidic residues" evidence="2">
    <location>
        <begin position="45"/>
        <end position="59"/>
    </location>
</feature>
<proteinExistence type="inferred from homology"/>
<evidence type="ECO:0000259" key="3">
    <source>
        <dbReference type="Pfam" id="PF02114"/>
    </source>
</evidence>
<dbReference type="EMBL" id="CAJHUC010000640">
    <property type="protein sequence ID" value="CAD7697310.1"/>
    <property type="molecule type" value="Genomic_DNA"/>
</dbReference>
<dbReference type="PANTHER" id="PTHR45809">
    <property type="entry name" value="VIRAL IAP-ASSOCIATED FACTOR HOMOLOG"/>
    <property type="match status" value="1"/>
</dbReference>
<feature type="domain" description="Phosducin" evidence="3">
    <location>
        <begin position="68"/>
        <end position="208"/>
    </location>
</feature>
<feature type="region of interest" description="Disordered" evidence="2">
    <location>
        <begin position="1"/>
        <end position="63"/>
    </location>
</feature>
<sequence length="238" mass="26450">MSDYHTVYQTPDGESTEWDDIQRKLGNLPAKPKKQKPPPFSPAEEEAKGAEGVDLKDEAELSDLEDDEEFMDDRFMAEYRKKRMEELRRLSARPRFGSVKEIRSGEFVAEVTNAGSDIWAVVLLFKHGHEACDALSSCLTRLAAQYTETKFMKIVSTDCIHDYPDHNLPTVLIYNNGACKHTLVGMSQLGGQRASPESVAQILSRYGALSTGGGPNRQGSASRHADDDSQDEDDGYSD</sequence>
<evidence type="ECO:0000256" key="1">
    <source>
        <dbReference type="ARBA" id="ARBA00009686"/>
    </source>
</evidence>
<evidence type="ECO:0000313" key="5">
    <source>
        <dbReference type="Proteomes" id="UP000708148"/>
    </source>
</evidence>